<dbReference type="SMART" id="SM00225">
    <property type="entry name" value="BTB"/>
    <property type="match status" value="1"/>
</dbReference>
<dbReference type="Proteomes" id="UP000504611">
    <property type="component" value="Unplaced"/>
</dbReference>
<dbReference type="KEGG" id="ncc:104946438"/>
<dbReference type="OrthoDB" id="1925334at2759"/>
<feature type="compositionally biased region" description="Basic and acidic residues" evidence="1">
    <location>
        <begin position="308"/>
        <end position="341"/>
    </location>
</feature>
<feature type="domain" description="BTB" evidence="2">
    <location>
        <begin position="48"/>
        <end position="117"/>
    </location>
</feature>
<dbReference type="InterPro" id="IPR042915">
    <property type="entry name" value="BTBD18"/>
</dbReference>
<evidence type="ECO:0000313" key="4">
    <source>
        <dbReference type="RefSeq" id="XP_010770579.1"/>
    </source>
</evidence>
<dbReference type="InterPro" id="IPR011333">
    <property type="entry name" value="SKP1/BTB/POZ_sf"/>
</dbReference>
<protein>
    <submittedName>
        <fullName evidence="4">BTB/POZ domain-containing protein 18</fullName>
    </submittedName>
</protein>
<reference evidence="4" key="1">
    <citation type="submission" date="2025-08" db="UniProtKB">
        <authorList>
            <consortium name="RefSeq"/>
        </authorList>
    </citation>
    <scope>IDENTIFICATION</scope>
    <source>
        <tissue evidence="4">Muscle</tissue>
    </source>
</reference>
<dbReference type="GO" id="GO:0032968">
    <property type="term" value="P:positive regulation of transcription elongation by RNA polymerase II"/>
    <property type="evidence" value="ECO:0007669"/>
    <property type="project" value="InterPro"/>
</dbReference>
<dbReference type="InterPro" id="IPR000210">
    <property type="entry name" value="BTB/POZ_dom"/>
</dbReference>
<evidence type="ECO:0000313" key="3">
    <source>
        <dbReference type="Proteomes" id="UP000504611"/>
    </source>
</evidence>
<evidence type="ECO:0000256" key="1">
    <source>
        <dbReference type="SAM" id="MobiDB-lite"/>
    </source>
</evidence>
<dbReference type="AlphaFoldDB" id="A0A6I9MXD7"/>
<dbReference type="Pfam" id="PF00651">
    <property type="entry name" value="BTB"/>
    <property type="match status" value="1"/>
</dbReference>
<sequence length="414" mass="46205">MEMKVTFDLGSSLPVISTHVDMQRYRWPDYEMKLLEELQKQQHNARFCDTLLQTEGISVPTHSCILAALSPYLSEKLSASMSPPRGQKRQLQLQALKGQTLLKLVSLLYSGELEVKGGVEQEDVLSVARKFGITDLVQGLEHLEEKQRNEGRTMQDAQVQNEMAERRDQESPSRMGKCVSIGTQTVENIVGGYFTQSTQTEHPTPGPLSSGVQSMDFSLQSQNITLDKHFRSTPCPHIPTMHNQTQSNGESTFDCPSDSEENPTSALSSNVVTFPISINVDSISTPQEVAAHQQSSKCENTLQVLAKEGTKKGSEDGKTNGKRADDKENAEQPSHRDEMIRQGKGKSTLKRLAHVASKSMSKMKQVHHMMETTQISIKVKLKKNTETGEVWEVVSRRETEETLTLPFTLTQIPH</sequence>
<organism evidence="3 4">
    <name type="scientific">Notothenia coriiceps</name>
    <name type="common">black rockcod</name>
    <dbReference type="NCBI Taxonomy" id="8208"/>
    <lineage>
        <taxon>Eukaryota</taxon>
        <taxon>Metazoa</taxon>
        <taxon>Chordata</taxon>
        <taxon>Craniata</taxon>
        <taxon>Vertebrata</taxon>
        <taxon>Euteleostomi</taxon>
        <taxon>Actinopterygii</taxon>
        <taxon>Neopterygii</taxon>
        <taxon>Teleostei</taxon>
        <taxon>Neoteleostei</taxon>
        <taxon>Acanthomorphata</taxon>
        <taxon>Eupercaria</taxon>
        <taxon>Perciformes</taxon>
        <taxon>Notothenioidei</taxon>
        <taxon>Nototheniidae</taxon>
        <taxon>Notothenia</taxon>
    </lineage>
</organism>
<accession>A0A6I9MXD7</accession>
<dbReference type="Gene3D" id="3.30.710.10">
    <property type="entry name" value="Potassium Channel Kv1.1, Chain A"/>
    <property type="match status" value="1"/>
</dbReference>
<dbReference type="PANTHER" id="PTHR47639:SF1">
    <property type="entry name" value="BTB_POZ DOMAIN-CONTAINING PROTEIN 18"/>
    <property type="match status" value="1"/>
</dbReference>
<feature type="compositionally biased region" description="Polar residues" evidence="1">
    <location>
        <begin position="241"/>
        <end position="251"/>
    </location>
</feature>
<feature type="region of interest" description="Disordered" evidence="1">
    <location>
        <begin position="144"/>
        <end position="176"/>
    </location>
</feature>
<gene>
    <name evidence="4" type="primary">LOC104946438</name>
</gene>
<keyword evidence="3" id="KW-1185">Reference proteome</keyword>
<dbReference type="RefSeq" id="XP_010770579.1">
    <property type="nucleotide sequence ID" value="XM_010772277.1"/>
</dbReference>
<feature type="region of interest" description="Disordered" evidence="1">
    <location>
        <begin position="307"/>
        <end position="346"/>
    </location>
</feature>
<dbReference type="GeneID" id="104946438"/>
<dbReference type="SUPFAM" id="SSF54695">
    <property type="entry name" value="POZ domain"/>
    <property type="match status" value="1"/>
</dbReference>
<evidence type="ECO:0000259" key="2">
    <source>
        <dbReference type="PROSITE" id="PS50097"/>
    </source>
</evidence>
<dbReference type="PANTHER" id="PTHR47639">
    <property type="entry name" value="BTB/POZ DOMAIN-CONTAINING PROTEIN 18"/>
    <property type="match status" value="1"/>
</dbReference>
<proteinExistence type="predicted"/>
<dbReference type="PROSITE" id="PS50097">
    <property type="entry name" value="BTB"/>
    <property type="match status" value="1"/>
</dbReference>
<name>A0A6I9MXD7_9TELE</name>
<feature type="compositionally biased region" description="Basic and acidic residues" evidence="1">
    <location>
        <begin position="144"/>
        <end position="153"/>
    </location>
</feature>
<feature type="region of interest" description="Disordered" evidence="1">
    <location>
        <begin position="239"/>
        <end position="266"/>
    </location>
</feature>